<evidence type="ECO:0000256" key="1">
    <source>
        <dbReference type="ARBA" id="ARBA00023242"/>
    </source>
</evidence>
<evidence type="ECO:0000313" key="5">
    <source>
        <dbReference type="Proteomes" id="UP000800041"/>
    </source>
</evidence>
<proteinExistence type="predicted"/>
<gene>
    <name evidence="4" type="ORF">K402DRAFT_373848</name>
</gene>
<dbReference type="OrthoDB" id="5367487at2759"/>
<name>A0A6G1H6M4_9PEZI</name>
<dbReference type="PANTHER" id="PTHR47431:SF1">
    <property type="entry name" value="ZN(II)2CYS6 TRANSCRIPTION FACTOR (EUROFUNG)"/>
    <property type="match status" value="1"/>
</dbReference>
<dbReference type="AlphaFoldDB" id="A0A6G1H6M4"/>
<dbReference type="InterPro" id="IPR001138">
    <property type="entry name" value="Zn2Cys6_DnaBD"/>
</dbReference>
<keyword evidence="1" id="KW-0539">Nucleus</keyword>
<sequence length="599" mass="65743">MDQSAFDPLWWIDNQLPPDTFGPSPIENFEVNGSVAAQPPLKRRHVEDVPETPANNRSSIPLACLACRSRHLKCDGATPCSRCSADNSECQYVKSRRGWRGPRKNCAKPALESSNSSTLDVQNHRNDSIQETVVRSDDSNSSALSGYPTSTSFIASRASDISGSLDTYYNSFHAAHPFLPTRSHLTNLLVKRPLRHLELGIQYVSSFYRRDYSSEIPREALRHTLADVNLDKDGFVVQAMLLFAIGLHMDDRAVEADNCLAAVTALAQELGMHCQEYALKSCNGCPVLEESWRRTWWQLCLVDALCASANNKPLRLGNAAPTVDLPCEEAEYNTGQIPPPHTLADYEDSDFMESTFAFSSFAYQIHAVGILVRIMTAIRQVPFEEASLTSIETSLANFTLTLPPSKSTPLNRAGNVDEVLFTAHMVIAACNLVIHRPRSDLRISDVEDVYTCVSASSSILPSSARETHTALAMRSARSLASLASLPGPHSRHTPFFACAMTMAAVVNLSYWSYVATDGSDAALKEQIRLCVGVLKGVAGTWPIARAVFNQVKAVAGALYRARRRVNGFDWGEVTRREVLGSYIGGEVAYKETEEAMGAS</sequence>
<dbReference type="PROSITE" id="PS50048">
    <property type="entry name" value="ZN2_CY6_FUNGAL_2"/>
    <property type="match status" value="1"/>
</dbReference>
<dbReference type="InterPro" id="IPR036864">
    <property type="entry name" value="Zn2-C6_fun-type_DNA-bd_sf"/>
</dbReference>
<dbReference type="PANTHER" id="PTHR47431">
    <property type="entry name" value="ZN(II)2CYS6 TRANSCRIPTION FACTOR (EUROFUNG)-RELATED"/>
    <property type="match status" value="1"/>
</dbReference>
<dbReference type="EMBL" id="ML977148">
    <property type="protein sequence ID" value="KAF1988670.1"/>
    <property type="molecule type" value="Genomic_DNA"/>
</dbReference>
<dbReference type="Pfam" id="PF00172">
    <property type="entry name" value="Zn_clus"/>
    <property type="match status" value="1"/>
</dbReference>
<dbReference type="PROSITE" id="PS00463">
    <property type="entry name" value="ZN2_CY6_FUNGAL_1"/>
    <property type="match status" value="1"/>
</dbReference>
<evidence type="ECO:0000256" key="2">
    <source>
        <dbReference type="SAM" id="MobiDB-lite"/>
    </source>
</evidence>
<feature type="region of interest" description="Disordered" evidence="2">
    <location>
        <begin position="99"/>
        <end position="126"/>
    </location>
</feature>
<feature type="domain" description="Zn(2)-C6 fungal-type" evidence="3">
    <location>
        <begin position="63"/>
        <end position="92"/>
    </location>
</feature>
<protein>
    <recommendedName>
        <fullName evidence="3">Zn(2)-C6 fungal-type domain-containing protein</fullName>
    </recommendedName>
</protein>
<dbReference type="Gene3D" id="4.10.240.10">
    <property type="entry name" value="Zn(2)-C6 fungal-type DNA-binding domain"/>
    <property type="match status" value="1"/>
</dbReference>
<dbReference type="SMART" id="SM00066">
    <property type="entry name" value="GAL4"/>
    <property type="match status" value="1"/>
</dbReference>
<evidence type="ECO:0000259" key="3">
    <source>
        <dbReference type="PROSITE" id="PS50048"/>
    </source>
</evidence>
<keyword evidence="5" id="KW-1185">Reference proteome</keyword>
<dbReference type="Proteomes" id="UP000800041">
    <property type="component" value="Unassembled WGS sequence"/>
</dbReference>
<dbReference type="GO" id="GO:0000981">
    <property type="term" value="F:DNA-binding transcription factor activity, RNA polymerase II-specific"/>
    <property type="evidence" value="ECO:0007669"/>
    <property type="project" value="InterPro"/>
</dbReference>
<feature type="compositionally biased region" description="Polar residues" evidence="2">
    <location>
        <begin position="112"/>
        <end position="121"/>
    </location>
</feature>
<evidence type="ECO:0000313" key="4">
    <source>
        <dbReference type="EMBL" id="KAF1988670.1"/>
    </source>
</evidence>
<dbReference type="GO" id="GO:0008270">
    <property type="term" value="F:zinc ion binding"/>
    <property type="evidence" value="ECO:0007669"/>
    <property type="project" value="InterPro"/>
</dbReference>
<reference evidence="4" key="1">
    <citation type="journal article" date="2020" name="Stud. Mycol.">
        <title>101 Dothideomycetes genomes: a test case for predicting lifestyles and emergence of pathogens.</title>
        <authorList>
            <person name="Haridas S."/>
            <person name="Albert R."/>
            <person name="Binder M."/>
            <person name="Bloem J."/>
            <person name="Labutti K."/>
            <person name="Salamov A."/>
            <person name="Andreopoulos B."/>
            <person name="Baker S."/>
            <person name="Barry K."/>
            <person name="Bills G."/>
            <person name="Bluhm B."/>
            <person name="Cannon C."/>
            <person name="Castanera R."/>
            <person name="Culley D."/>
            <person name="Daum C."/>
            <person name="Ezra D."/>
            <person name="Gonzalez J."/>
            <person name="Henrissat B."/>
            <person name="Kuo A."/>
            <person name="Liang C."/>
            <person name="Lipzen A."/>
            <person name="Lutzoni F."/>
            <person name="Magnuson J."/>
            <person name="Mondo S."/>
            <person name="Nolan M."/>
            <person name="Ohm R."/>
            <person name="Pangilinan J."/>
            <person name="Park H.-J."/>
            <person name="Ramirez L."/>
            <person name="Alfaro M."/>
            <person name="Sun H."/>
            <person name="Tritt A."/>
            <person name="Yoshinaga Y."/>
            <person name="Zwiers L.-H."/>
            <person name="Turgeon B."/>
            <person name="Goodwin S."/>
            <person name="Spatafora J."/>
            <person name="Crous P."/>
            <person name="Grigoriev I."/>
        </authorList>
    </citation>
    <scope>NUCLEOTIDE SEQUENCE</scope>
    <source>
        <strain evidence="4">CBS 113979</strain>
    </source>
</reference>
<organism evidence="4 5">
    <name type="scientific">Aulographum hederae CBS 113979</name>
    <dbReference type="NCBI Taxonomy" id="1176131"/>
    <lineage>
        <taxon>Eukaryota</taxon>
        <taxon>Fungi</taxon>
        <taxon>Dikarya</taxon>
        <taxon>Ascomycota</taxon>
        <taxon>Pezizomycotina</taxon>
        <taxon>Dothideomycetes</taxon>
        <taxon>Pleosporomycetidae</taxon>
        <taxon>Aulographales</taxon>
        <taxon>Aulographaceae</taxon>
    </lineage>
</organism>
<dbReference type="SUPFAM" id="SSF57701">
    <property type="entry name" value="Zn2/Cys6 DNA-binding domain"/>
    <property type="match status" value="1"/>
</dbReference>
<dbReference type="CDD" id="cd12148">
    <property type="entry name" value="fungal_TF_MHR"/>
    <property type="match status" value="1"/>
</dbReference>
<accession>A0A6G1H6M4</accession>
<dbReference type="CDD" id="cd00067">
    <property type="entry name" value="GAL4"/>
    <property type="match status" value="1"/>
</dbReference>